<comment type="caution">
    <text evidence="9">The sequence shown here is derived from an EMBL/GenBank/DDBJ whole genome shotgun (WGS) entry which is preliminary data.</text>
</comment>
<dbReference type="GO" id="GO:0046933">
    <property type="term" value="F:proton-transporting ATP synthase activity, rotational mechanism"/>
    <property type="evidence" value="ECO:0007669"/>
    <property type="project" value="UniProtKB-UniRule"/>
</dbReference>
<dbReference type="Gene3D" id="1.10.520.20">
    <property type="entry name" value="N-terminal domain of the delta subunit of the F1F0-ATP synthase"/>
    <property type="match status" value="1"/>
</dbReference>
<dbReference type="SUPFAM" id="SSF47928">
    <property type="entry name" value="N-terminal domain of the delta subunit of the F1F0-ATP synthase"/>
    <property type="match status" value="1"/>
</dbReference>
<dbReference type="HAMAP" id="MF_01416">
    <property type="entry name" value="ATP_synth_delta_bact"/>
    <property type="match status" value="1"/>
</dbReference>
<comment type="similarity">
    <text evidence="8">Belongs to the ATPase delta chain family.</text>
</comment>
<comment type="function">
    <text evidence="8">This protein is part of the stalk that links CF(0) to CF(1). It either transmits conformational changes from CF(0) to CF(1) or is implicated in proton conduction.</text>
</comment>
<dbReference type="NCBIfam" id="TIGR01145">
    <property type="entry name" value="ATP_synt_delta"/>
    <property type="match status" value="1"/>
</dbReference>
<keyword evidence="2 8" id="KW-0813">Transport</keyword>
<evidence type="ECO:0000313" key="9">
    <source>
        <dbReference type="EMBL" id="OLO04213.1"/>
    </source>
</evidence>
<evidence type="ECO:0000256" key="1">
    <source>
        <dbReference type="ARBA" id="ARBA00004370"/>
    </source>
</evidence>
<dbReference type="Pfam" id="PF00213">
    <property type="entry name" value="OSCP"/>
    <property type="match status" value="1"/>
</dbReference>
<dbReference type="PRINTS" id="PR00125">
    <property type="entry name" value="ATPASEDELTA"/>
</dbReference>
<dbReference type="EMBL" id="MSDO01000012">
    <property type="protein sequence ID" value="OLO04213.1"/>
    <property type="molecule type" value="Genomic_DNA"/>
</dbReference>
<keyword evidence="5 8" id="KW-0472">Membrane</keyword>
<evidence type="ECO:0000256" key="3">
    <source>
        <dbReference type="ARBA" id="ARBA00022781"/>
    </source>
</evidence>
<dbReference type="OrthoDB" id="9816221at2"/>
<dbReference type="AlphaFoldDB" id="A0A1Q8SS07"/>
<evidence type="ECO:0000256" key="7">
    <source>
        <dbReference type="ARBA" id="ARBA00023310"/>
    </source>
</evidence>
<dbReference type="GO" id="GO:0045259">
    <property type="term" value="C:proton-transporting ATP synthase complex"/>
    <property type="evidence" value="ECO:0007669"/>
    <property type="project" value="UniProtKB-KW"/>
</dbReference>
<evidence type="ECO:0000256" key="2">
    <source>
        <dbReference type="ARBA" id="ARBA00022448"/>
    </source>
</evidence>
<protein>
    <recommendedName>
        <fullName evidence="8">ATP synthase subunit delta</fullName>
    </recommendedName>
    <alternativeName>
        <fullName evidence="8">ATP synthase F(1) sector subunit delta</fullName>
    </alternativeName>
    <alternativeName>
        <fullName evidence="8">F-type ATPase subunit delta</fullName>
        <shortName evidence="8">F-ATPase subunit delta</shortName>
    </alternativeName>
</protein>
<evidence type="ECO:0000256" key="4">
    <source>
        <dbReference type="ARBA" id="ARBA00023065"/>
    </source>
</evidence>
<comment type="subcellular location">
    <subcellularLocation>
        <location evidence="8">Cell membrane</location>
        <topology evidence="8">Peripheral membrane protein</topology>
    </subcellularLocation>
    <subcellularLocation>
        <location evidence="1">Membrane</location>
    </subcellularLocation>
</comment>
<keyword evidence="7 8" id="KW-0066">ATP synthesis</keyword>
<dbReference type="STRING" id="404433.BTW07_09975"/>
<evidence type="ECO:0000256" key="8">
    <source>
        <dbReference type="HAMAP-Rule" id="MF_01416"/>
    </source>
</evidence>
<accession>A0A1Q8SS07</accession>
<organism evidence="9 10">
    <name type="scientific">Salinicola socius</name>
    <dbReference type="NCBI Taxonomy" id="404433"/>
    <lineage>
        <taxon>Bacteria</taxon>
        <taxon>Pseudomonadati</taxon>
        <taxon>Pseudomonadota</taxon>
        <taxon>Gammaproteobacteria</taxon>
        <taxon>Oceanospirillales</taxon>
        <taxon>Halomonadaceae</taxon>
        <taxon>Salinicola</taxon>
    </lineage>
</organism>
<dbReference type="InterPro" id="IPR020781">
    <property type="entry name" value="ATPase_OSCP/d_CS"/>
</dbReference>
<keyword evidence="8" id="KW-1003">Cell membrane</keyword>
<dbReference type="RefSeq" id="WP_075570035.1">
    <property type="nucleotide sequence ID" value="NZ_MSDO01000012.1"/>
</dbReference>
<name>A0A1Q8SS07_9GAMM</name>
<dbReference type="InterPro" id="IPR000711">
    <property type="entry name" value="ATPase_OSCP/dsu"/>
</dbReference>
<keyword evidence="6 8" id="KW-0139">CF(1)</keyword>
<dbReference type="Proteomes" id="UP000186878">
    <property type="component" value="Unassembled WGS sequence"/>
</dbReference>
<dbReference type="NCBIfam" id="NF004402">
    <property type="entry name" value="PRK05758.2-2"/>
    <property type="match status" value="1"/>
</dbReference>
<gene>
    <name evidence="8" type="primary">atpH</name>
    <name evidence="9" type="ORF">BTW07_09975</name>
</gene>
<dbReference type="InterPro" id="IPR026015">
    <property type="entry name" value="ATP_synth_OSCP/delta_N_sf"/>
</dbReference>
<keyword evidence="3 8" id="KW-0375">Hydrogen ion transport</keyword>
<reference evidence="9 10" key="1">
    <citation type="submission" date="2016-12" db="EMBL/GenBank/DDBJ databases">
        <title>Draft genome sequences of strains Salinicola socius SMB35, Salinicola sp. MH3R3-1 and Chromohalobacter sp. SMB17 from the Verkhnekamsk potash mining region of Russia.</title>
        <authorList>
            <person name="Mavrodi D.V."/>
            <person name="Olsson B.E."/>
            <person name="Korsakova E.S."/>
            <person name="Pyankova A."/>
            <person name="Mavrodi O.V."/>
            <person name="Plotnikova E.G."/>
        </authorList>
    </citation>
    <scope>NUCLEOTIDE SEQUENCE [LARGE SCALE GENOMIC DNA]</scope>
    <source>
        <strain evidence="9 10">SMB35</strain>
    </source>
</reference>
<dbReference type="PROSITE" id="PS00389">
    <property type="entry name" value="ATPASE_DELTA"/>
    <property type="match status" value="1"/>
</dbReference>
<proteinExistence type="inferred from homology"/>
<keyword evidence="10" id="KW-1185">Reference proteome</keyword>
<comment type="function">
    <text evidence="8">F(1)F(0) ATP synthase produces ATP from ADP in the presence of a proton or sodium gradient. F-type ATPases consist of two structural domains, F(1) containing the extramembraneous catalytic core and F(0) containing the membrane proton channel, linked together by a central stalk and a peripheral stalk. During catalysis, ATP synthesis in the catalytic domain of F(1) is coupled via a rotary mechanism of the central stalk subunits to proton translocation.</text>
</comment>
<keyword evidence="4 8" id="KW-0406">Ion transport</keyword>
<evidence type="ECO:0000313" key="10">
    <source>
        <dbReference type="Proteomes" id="UP000186878"/>
    </source>
</evidence>
<sequence length="180" mass="19935">MAESSTVARPYAKAAFEFARDQKALQAWSQSLSLVAQVAGDIDVRERILGNPRLTADDKTRLLLEVCGDEPFDEGVGNFLHLVGEKGRLAALPDIYDEFEALRAQEEKRVDVTIVSAFELDDAQQNVLVEALKKRLNREISITTQVDRELLGGVILRTGDTVIDGSVRGRLQRLREALTA</sequence>
<evidence type="ECO:0000256" key="5">
    <source>
        <dbReference type="ARBA" id="ARBA00023136"/>
    </source>
</evidence>
<dbReference type="GO" id="GO:0005886">
    <property type="term" value="C:plasma membrane"/>
    <property type="evidence" value="ECO:0007669"/>
    <property type="project" value="UniProtKB-SubCell"/>
</dbReference>
<dbReference type="PANTHER" id="PTHR11910">
    <property type="entry name" value="ATP SYNTHASE DELTA CHAIN"/>
    <property type="match status" value="1"/>
</dbReference>
<evidence type="ECO:0000256" key="6">
    <source>
        <dbReference type="ARBA" id="ARBA00023196"/>
    </source>
</evidence>